<dbReference type="AlphaFoldDB" id="A0A084W7Y0"/>
<sequence length="74" mass="8329">MGAAKVENRGSKCDCPVTEPVHVDSLPGKWGKKRMNRSKRTSVRKEDRRKQSWPPIPSADGRHEESGRDDDDGL</sequence>
<evidence type="ECO:0000256" key="1">
    <source>
        <dbReference type="SAM" id="MobiDB-lite"/>
    </source>
</evidence>
<name>A0A084W7Y0_ANOSI</name>
<feature type="compositionally biased region" description="Basic residues" evidence="1">
    <location>
        <begin position="30"/>
        <end position="42"/>
    </location>
</feature>
<proteinExistence type="predicted"/>
<feature type="compositionally biased region" description="Basic and acidic residues" evidence="1">
    <location>
        <begin position="1"/>
        <end position="12"/>
    </location>
</feature>
<reference evidence="2 4" key="1">
    <citation type="journal article" date="2014" name="BMC Genomics">
        <title>Genome sequence of Anopheles sinensis provides insight into genetics basis of mosquito competence for malaria parasites.</title>
        <authorList>
            <person name="Zhou D."/>
            <person name="Zhang D."/>
            <person name="Ding G."/>
            <person name="Shi L."/>
            <person name="Hou Q."/>
            <person name="Ye Y."/>
            <person name="Xu Y."/>
            <person name="Zhou H."/>
            <person name="Xiong C."/>
            <person name="Li S."/>
            <person name="Yu J."/>
            <person name="Hong S."/>
            <person name="Yu X."/>
            <person name="Zou P."/>
            <person name="Chen C."/>
            <person name="Chang X."/>
            <person name="Wang W."/>
            <person name="Lv Y."/>
            <person name="Sun Y."/>
            <person name="Ma L."/>
            <person name="Shen B."/>
            <person name="Zhu C."/>
        </authorList>
    </citation>
    <scope>NUCLEOTIDE SEQUENCE [LARGE SCALE GENOMIC DNA]</scope>
</reference>
<protein>
    <submittedName>
        <fullName evidence="2 3">Uncharacterized protein</fullName>
    </submittedName>
</protein>
<organism evidence="2">
    <name type="scientific">Anopheles sinensis</name>
    <name type="common">Mosquito</name>
    <dbReference type="NCBI Taxonomy" id="74873"/>
    <lineage>
        <taxon>Eukaryota</taxon>
        <taxon>Metazoa</taxon>
        <taxon>Ecdysozoa</taxon>
        <taxon>Arthropoda</taxon>
        <taxon>Hexapoda</taxon>
        <taxon>Insecta</taxon>
        <taxon>Pterygota</taxon>
        <taxon>Neoptera</taxon>
        <taxon>Endopterygota</taxon>
        <taxon>Diptera</taxon>
        <taxon>Nematocera</taxon>
        <taxon>Culicoidea</taxon>
        <taxon>Culicidae</taxon>
        <taxon>Anophelinae</taxon>
        <taxon>Anopheles</taxon>
    </lineage>
</organism>
<feature type="region of interest" description="Disordered" evidence="1">
    <location>
        <begin position="1"/>
        <end position="74"/>
    </location>
</feature>
<dbReference type="EMBL" id="KE525316">
    <property type="protein sequence ID" value="KFB46324.1"/>
    <property type="molecule type" value="Genomic_DNA"/>
</dbReference>
<keyword evidence="4" id="KW-1185">Reference proteome</keyword>
<evidence type="ECO:0000313" key="2">
    <source>
        <dbReference type="EMBL" id="KFB46324.1"/>
    </source>
</evidence>
<dbReference type="VEuPathDB" id="VectorBase:ASIC014315"/>
<accession>A0A084W7Y0</accession>
<reference evidence="3" key="2">
    <citation type="submission" date="2020-05" db="UniProtKB">
        <authorList>
            <consortium name="EnsemblMetazoa"/>
        </authorList>
    </citation>
    <scope>IDENTIFICATION</scope>
</reference>
<dbReference type="EMBL" id="ATLV01021321">
    <property type="status" value="NOT_ANNOTATED_CDS"/>
    <property type="molecule type" value="Genomic_DNA"/>
</dbReference>
<dbReference type="EnsemblMetazoa" id="ASIC014315-RA">
    <property type="protein sequence ID" value="ASIC014315-PA"/>
    <property type="gene ID" value="ASIC014315"/>
</dbReference>
<evidence type="ECO:0000313" key="3">
    <source>
        <dbReference type="EnsemblMetazoa" id="ASIC014315-PA"/>
    </source>
</evidence>
<evidence type="ECO:0000313" key="4">
    <source>
        <dbReference type="Proteomes" id="UP000030765"/>
    </source>
</evidence>
<gene>
    <name evidence="2" type="ORF">ZHAS_00014315</name>
</gene>
<dbReference type="Proteomes" id="UP000030765">
    <property type="component" value="Unassembled WGS sequence"/>
</dbReference>